<dbReference type="SMART" id="SM00320">
    <property type="entry name" value="WD40"/>
    <property type="match status" value="6"/>
</dbReference>
<feature type="repeat" description="WD" evidence="8">
    <location>
        <begin position="348"/>
        <end position="389"/>
    </location>
</feature>
<dbReference type="Pfam" id="PF00400">
    <property type="entry name" value="WD40"/>
    <property type="match status" value="3"/>
</dbReference>
<dbReference type="InterPro" id="IPR018983">
    <property type="entry name" value="U3_snoRNA-assocProt_15_C"/>
</dbReference>
<comment type="subcellular location">
    <subcellularLocation>
        <location evidence="1">Nucleus</location>
        <location evidence="1">Nucleolus</location>
    </subcellularLocation>
</comment>
<dbReference type="EMBL" id="JABXBU010000003">
    <property type="protein sequence ID" value="KAF8793204.1"/>
    <property type="molecule type" value="Genomic_DNA"/>
</dbReference>
<dbReference type="Pfam" id="PF05291">
    <property type="entry name" value="Bystin"/>
    <property type="match status" value="1"/>
</dbReference>
<dbReference type="GO" id="GO:0045943">
    <property type="term" value="P:positive regulation of transcription by RNA polymerase I"/>
    <property type="evidence" value="ECO:0007669"/>
    <property type="project" value="TreeGrafter"/>
</dbReference>
<evidence type="ECO:0000256" key="2">
    <source>
        <dbReference type="ARBA" id="ARBA00018260"/>
    </source>
</evidence>
<evidence type="ECO:0000259" key="10">
    <source>
        <dbReference type="Pfam" id="PF09384"/>
    </source>
</evidence>
<gene>
    <name evidence="11" type="ORF">HNY73_004717</name>
</gene>
<feature type="repeat" description="WD" evidence="8">
    <location>
        <begin position="390"/>
        <end position="432"/>
    </location>
</feature>
<dbReference type="Pfam" id="PF09384">
    <property type="entry name" value="UTP15_C"/>
    <property type="match status" value="1"/>
</dbReference>
<feature type="region of interest" description="Disordered" evidence="9">
    <location>
        <begin position="48"/>
        <end position="74"/>
    </location>
</feature>
<dbReference type="PANTHER" id="PTHR19924:SF26">
    <property type="entry name" value="U3 SMALL NUCLEOLAR RNA-ASSOCIATED PROTEIN 15 HOMOLOG"/>
    <property type="match status" value="1"/>
</dbReference>
<keyword evidence="6" id="KW-0539">Nucleus</keyword>
<feature type="compositionally biased region" description="Acidic residues" evidence="9">
    <location>
        <begin position="54"/>
        <end position="74"/>
    </location>
</feature>
<evidence type="ECO:0000256" key="7">
    <source>
        <dbReference type="ARBA" id="ARBA00045437"/>
    </source>
</evidence>
<feature type="domain" description="U3 small nucleolar RNA-associated protein 15 C-terminal" evidence="10">
    <location>
        <begin position="572"/>
        <end position="718"/>
    </location>
</feature>
<evidence type="ECO:0000256" key="6">
    <source>
        <dbReference type="ARBA" id="ARBA00023242"/>
    </source>
</evidence>
<protein>
    <recommendedName>
        <fullName evidence="2">U3 small nucleolar RNA-associated protein 15 homolog</fullName>
    </recommendedName>
</protein>
<proteinExistence type="predicted"/>
<accession>A0A8T0FPU5</accession>
<comment type="caution">
    <text evidence="11">The sequence shown here is derived from an EMBL/GenBank/DDBJ whole genome shotgun (WGS) entry which is preliminary data.</text>
</comment>
<dbReference type="AlphaFoldDB" id="A0A8T0FPU5"/>
<name>A0A8T0FPU5_ARGBR</name>
<dbReference type="Proteomes" id="UP000807504">
    <property type="component" value="Unassembled WGS sequence"/>
</dbReference>
<dbReference type="PANTHER" id="PTHR19924">
    <property type="entry name" value="UTP15 U3 SMALL NUCLEOLAR RNA-ASSOCIATED PROTEIN 15 FAMILY MEMBER"/>
    <property type="match status" value="1"/>
</dbReference>
<dbReference type="PROSITE" id="PS50294">
    <property type="entry name" value="WD_REPEATS_REGION"/>
    <property type="match status" value="2"/>
</dbReference>
<evidence type="ECO:0000313" key="11">
    <source>
        <dbReference type="EMBL" id="KAF8793204.1"/>
    </source>
</evidence>
<dbReference type="Gene3D" id="2.130.10.10">
    <property type="entry name" value="YVTN repeat-like/Quinoprotein amine dehydrogenase"/>
    <property type="match status" value="2"/>
</dbReference>
<dbReference type="SUPFAM" id="SSF50978">
    <property type="entry name" value="WD40 repeat-like"/>
    <property type="match status" value="1"/>
</dbReference>
<evidence type="ECO:0000256" key="4">
    <source>
        <dbReference type="ARBA" id="ARBA00022574"/>
    </source>
</evidence>
<dbReference type="InterPro" id="IPR015943">
    <property type="entry name" value="WD40/YVTN_repeat-like_dom_sf"/>
</dbReference>
<evidence type="ECO:0000256" key="3">
    <source>
        <dbReference type="ARBA" id="ARBA00022552"/>
    </source>
</evidence>
<dbReference type="GO" id="GO:0006364">
    <property type="term" value="P:rRNA processing"/>
    <property type="evidence" value="ECO:0007669"/>
    <property type="project" value="UniProtKB-KW"/>
</dbReference>
<organism evidence="11 12">
    <name type="scientific">Argiope bruennichi</name>
    <name type="common">Wasp spider</name>
    <name type="synonym">Aranea bruennichi</name>
    <dbReference type="NCBI Taxonomy" id="94029"/>
    <lineage>
        <taxon>Eukaryota</taxon>
        <taxon>Metazoa</taxon>
        <taxon>Ecdysozoa</taxon>
        <taxon>Arthropoda</taxon>
        <taxon>Chelicerata</taxon>
        <taxon>Arachnida</taxon>
        <taxon>Araneae</taxon>
        <taxon>Araneomorphae</taxon>
        <taxon>Entelegynae</taxon>
        <taxon>Araneoidea</taxon>
        <taxon>Araneidae</taxon>
        <taxon>Argiope</taxon>
    </lineage>
</organism>
<reference evidence="11" key="1">
    <citation type="journal article" date="2020" name="bioRxiv">
        <title>Chromosome-level reference genome of the European wasp spider Argiope bruennichi: a resource for studies on range expansion and evolutionary adaptation.</title>
        <authorList>
            <person name="Sheffer M.M."/>
            <person name="Hoppe A."/>
            <person name="Krehenwinkel H."/>
            <person name="Uhl G."/>
            <person name="Kuss A.W."/>
            <person name="Jensen L."/>
            <person name="Jensen C."/>
            <person name="Gillespie R.G."/>
            <person name="Hoff K.J."/>
            <person name="Prost S."/>
        </authorList>
    </citation>
    <scope>NUCLEOTIDE SEQUENCE</scope>
</reference>
<dbReference type="InterPro" id="IPR036322">
    <property type="entry name" value="WD40_repeat_dom_sf"/>
</dbReference>
<evidence type="ECO:0000313" key="12">
    <source>
        <dbReference type="Proteomes" id="UP000807504"/>
    </source>
</evidence>
<evidence type="ECO:0000256" key="1">
    <source>
        <dbReference type="ARBA" id="ARBA00004604"/>
    </source>
</evidence>
<reference evidence="11" key="2">
    <citation type="submission" date="2020-06" db="EMBL/GenBank/DDBJ databases">
        <authorList>
            <person name="Sheffer M."/>
        </authorList>
    </citation>
    <scope>NUCLEOTIDE SEQUENCE</scope>
</reference>
<feature type="repeat" description="WD" evidence="8">
    <location>
        <begin position="473"/>
        <end position="514"/>
    </location>
</feature>
<keyword evidence="3" id="KW-0698">rRNA processing</keyword>
<dbReference type="GO" id="GO:0005730">
    <property type="term" value="C:nucleolus"/>
    <property type="evidence" value="ECO:0007669"/>
    <property type="project" value="UniProtKB-SubCell"/>
</dbReference>
<dbReference type="PROSITE" id="PS50082">
    <property type="entry name" value="WD_REPEATS_2"/>
    <property type="match status" value="3"/>
</dbReference>
<keyword evidence="4 8" id="KW-0853">WD repeat</keyword>
<sequence>MMNSFMTVDDKLTQKILTEARKQLEDVEEEVGLGSICKQLQTSHLFTGLPTENDTADFPDDEDVPGDESPEEEIDEETKKAIETFMPNDPDKKSALVDLLKEKLTEKRTEINTIYSDAGSLRGEELEKFSAIYKGVGQVLSKYRSGKIPKAFKAIPKFANWEQLLYLTEPDNWTAAAMFQATRLFSSGMKSEMAQRFYNLILLPRLRDDIAQCKKLNDHLYRALKKALFKPRAFFKGMIIPLCESGTCSLREATIFGSILAKCSIPSLHSSVALLYISKMPYSGANCIFMRVQIYNTANNKHQSSFSRFKQAAYGGVFRKDGNLLVAGSEDGFLRLFEVKMSRLLRIFKGHKAATHRCNFTSDGVHILSFSDDKTVGLWDIPTETKLKSFEEHKDYIRAGAVSQSSQDLFISGSYDHTVKLYDARTGSSVMTVDHGVPVESVLMFPSGGLFISAGGTSLKVWDPVAGRLLSQVIQHHKTITSLCFASNGRRLMSGSLDRHIKIYDVTSYEVVHTLNYPSPILSIAVAPDDKAVGVGMTDGLFSLRHMKPSKAPEETKQKKSTFYQYRLYGTDFKPTDSDVVVPEKKKKIYKQYENYLRSFESTKALDTVLKDKVQRDNPEITISVMMELIRRGAIKAAMAGREGESLLQLLKFVTKYIGDPRFMRVLIDVGLILLELYGPKFNDPETRKMFQVLQDSVDNQVLYMQEMEEIQAVIQTILVSTYSQEDEEEMMLPKAISNTIPVQT</sequence>
<dbReference type="CDD" id="cd00200">
    <property type="entry name" value="WD40"/>
    <property type="match status" value="1"/>
</dbReference>
<keyword evidence="12" id="KW-1185">Reference proteome</keyword>
<evidence type="ECO:0000256" key="5">
    <source>
        <dbReference type="ARBA" id="ARBA00022737"/>
    </source>
</evidence>
<keyword evidence="5" id="KW-0677">Repeat</keyword>
<dbReference type="InterPro" id="IPR007955">
    <property type="entry name" value="Bystin"/>
</dbReference>
<comment type="function">
    <text evidence="7">Ribosome biogenesis factor. Involved in nucleolar processing of pre-18S ribosomal RNA. Required for optimal pre-ribosomal RNA transcription by RNA polymerase I. Part of the small subunit (SSU) processome, first precursor of the small eukaryotic ribosomal subunit. During the assembly of the SSU processome in the nucleolus, many ribosome biogenesis factors, an RNA chaperone and ribosomal proteins associate with the nascent pre-rRNA and work in concert to generate RNA folding, modifications, rearrangements and cleavage as well as targeted degradation of pre-ribosomal RNA by the RNA exosome.</text>
</comment>
<evidence type="ECO:0000256" key="8">
    <source>
        <dbReference type="PROSITE-ProRule" id="PRU00221"/>
    </source>
</evidence>
<dbReference type="InterPro" id="IPR001680">
    <property type="entry name" value="WD40_rpt"/>
</dbReference>
<evidence type="ECO:0000256" key="9">
    <source>
        <dbReference type="SAM" id="MobiDB-lite"/>
    </source>
</evidence>